<feature type="region of interest" description="Disordered" evidence="1">
    <location>
        <begin position="76"/>
        <end position="97"/>
    </location>
</feature>
<proteinExistence type="predicted"/>
<name>A0A8H6DIW2_9HYPO</name>
<dbReference type="Proteomes" id="UP000532311">
    <property type="component" value="Unassembled WGS sequence"/>
</dbReference>
<evidence type="ECO:0000313" key="3">
    <source>
        <dbReference type="Proteomes" id="UP000532311"/>
    </source>
</evidence>
<feature type="region of interest" description="Disordered" evidence="1">
    <location>
        <begin position="1"/>
        <end position="44"/>
    </location>
</feature>
<comment type="caution">
    <text evidence="2">The sequence shown here is derived from an EMBL/GenBank/DDBJ whole genome shotgun (WGS) entry which is preliminary data.</text>
</comment>
<dbReference type="EMBL" id="JAAQPF010000036">
    <property type="protein sequence ID" value="KAF5719398.1"/>
    <property type="molecule type" value="Genomic_DNA"/>
</dbReference>
<protein>
    <submittedName>
        <fullName evidence="2">Uncharacterized protein</fullName>
    </submittedName>
</protein>
<accession>A0A8H6DIW2</accession>
<organism evidence="2 3">
    <name type="scientific">Fusarium globosum</name>
    <dbReference type="NCBI Taxonomy" id="78864"/>
    <lineage>
        <taxon>Eukaryota</taxon>
        <taxon>Fungi</taxon>
        <taxon>Dikarya</taxon>
        <taxon>Ascomycota</taxon>
        <taxon>Pezizomycotina</taxon>
        <taxon>Sordariomycetes</taxon>
        <taxon>Hypocreomycetidae</taxon>
        <taxon>Hypocreales</taxon>
        <taxon>Nectriaceae</taxon>
        <taxon>Fusarium</taxon>
        <taxon>Fusarium fujikuroi species complex</taxon>
    </lineage>
</organism>
<feature type="region of interest" description="Disordered" evidence="1">
    <location>
        <begin position="386"/>
        <end position="431"/>
    </location>
</feature>
<keyword evidence="3" id="KW-1185">Reference proteome</keyword>
<sequence length="555" mass="61916">MLSTGQDYPSKWRPIHDSRSTCRGAAPSRQSSLNRLRLHSPPMTKSLKGLPVGLVTRDQSGYKCLSLQLSQLLSPTTVPPAGPINPHRQTHRRQKTSRPLAIAVHPLPPTTRSATRSHARPLFSHPPMSALLFLTQLLSLLPTFHELHLQHFKPGRVPVSLRGSVLRFRISSTATLYSWLSKNDAPSNRDNIPNTRSLDRSHALGNPGVQYYRTWEQALGIQLAHATAAVRPFLPCTEQPRRHIPDLAIVASAIGPERSIPLTSRTRVSRSPITIREQAVKALSWIKNADAPAFLKDNVRTTSMDKPQPRGAYSSITTRRLHLSFWRLLRHIYRYRDRGTSQRDCGRTVLTIFSGYLAFASNTFKPVLQALELFKIWPKLSLVPGPRSHRRRYQDNQEASEPILEPSATQAPSPATEDSKDGTGPTRQILSWPNPFDRCTCRPQKLPAIYRPMPANITHPVATYFPLTFTQTYQTFFSTADTPSHSTEMNAELKVSWVPSPDIQPHSSPIPYRISSLYSCKPLPSIPLVGTSRAFKPAIPSASPIDVSTKLCGSG</sequence>
<evidence type="ECO:0000313" key="2">
    <source>
        <dbReference type="EMBL" id="KAF5719398.1"/>
    </source>
</evidence>
<gene>
    <name evidence="2" type="ORF">FGLOB1_1179</name>
</gene>
<dbReference type="AlphaFoldDB" id="A0A8H6DIW2"/>
<reference evidence="2 3" key="1">
    <citation type="submission" date="2020-05" db="EMBL/GenBank/DDBJ databases">
        <title>Identification and distribution of gene clusters putatively required for synthesis of sphingolipid metabolism inhibitors in phylogenetically diverse species of the filamentous fungus Fusarium.</title>
        <authorList>
            <person name="Kim H.-S."/>
            <person name="Busman M."/>
            <person name="Brown D.W."/>
            <person name="Divon H."/>
            <person name="Uhlig S."/>
            <person name="Proctor R.H."/>
        </authorList>
    </citation>
    <scope>NUCLEOTIDE SEQUENCE [LARGE SCALE GENOMIC DNA]</scope>
    <source>
        <strain evidence="2 3">NRRL 26131</strain>
    </source>
</reference>
<evidence type="ECO:0000256" key="1">
    <source>
        <dbReference type="SAM" id="MobiDB-lite"/>
    </source>
</evidence>